<dbReference type="Proteomes" id="UP000092971">
    <property type="component" value="Chromosome"/>
</dbReference>
<sequence length="354" mass="40062">MRRVSLDKIQSGAILAKTIVTLEGKVLLASGVEITEEFKKRLLANGITEVYIEDEISKDIQIHGVVHEDIVTEAKRRVKLMMTNPSLKTSIDGYQIMQIVDKIISDILSNRDIVATLSDIRSVDDYTFSHSVNVCILSLIIGIGFGYGSDKLRELGVGSILHDIGKMMIPQEILKKPVQLTNDEFEEIKKHTIYGHELLKKIRGISMMASYIILGHHERMDGSGYPYHLKGENIHKAARIVAVADVYDALTTDRVYRKKLMPHEVIDYITSLGSQHFDQDVVDVFIRYIAYYPVGTGVILNTGERGIVKKYNKKYPTRPVVRVVTDASGKMLQKQKEVDLTSELQYRIVDIWDI</sequence>
<dbReference type="EMBL" id="CP014672">
    <property type="protein sequence ID" value="ANW98816.1"/>
    <property type="molecule type" value="Genomic_DNA"/>
</dbReference>
<reference evidence="2 3" key="1">
    <citation type="submission" date="2016-02" db="EMBL/GenBank/DDBJ databases">
        <title>Comparison of Clostridium stercorarium subspecies using comparative genomics and transcriptomics.</title>
        <authorList>
            <person name="Schellenberg J."/>
            <person name="Thallinger G."/>
            <person name="Levin D.B."/>
            <person name="Zhang X."/>
            <person name="Alvare G."/>
            <person name="Fristensky B."/>
            <person name="Sparling R."/>
        </authorList>
    </citation>
    <scope>NUCLEOTIDE SEQUENCE [LARGE SCALE GENOMIC DNA]</scope>
    <source>
        <strain evidence="2 3">DSM 2910</strain>
    </source>
</reference>
<name>A0A1B1YDH3_THEST</name>
<dbReference type="GO" id="GO:0016787">
    <property type="term" value="F:hydrolase activity"/>
    <property type="evidence" value="ECO:0007669"/>
    <property type="project" value="UniProtKB-KW"/>
</dbReference>
<protein>
    <submittedName>
        <fullName evidence="2">Metal-dependent phosphohydrolase</fullName>
    </submittedName>
</protein>
<feature type="domain" description="HD-GYP" evidence="1">
    <location>
        <begin position="105"/>
        <end position="301"/>
    </location>
</feature>
<dbReference type="PROSITE" id="PS51832">
    <property type="entry name" value="HD_GYP"/>
    <property type="match status" value="1"/>
</dbReference>
<dbReference type="InterPro" id="IPR003607">
    <property type="entry name" value="HD/PDEase_dom"/>
</dbReference>
<dbReference type="RefSeq" id="WP_015359133.1">
    <property type="nucleotide sequence ID" value="NZ_CP014672.1"/>
</dbReference>
<organism evidence="2 3">
    <name type="scientific">Thermoclostridium stercorarium subsp. thermolacticum DSM 2910</name>
    <dbReference type="NCBI Taxonomy" id="1121336"/>
    <lineage>
        <taxon>Bacteria</taxon>
        <taxon>Bacillati</taxon>
        <taxon>Bacillota</taxon>
        <taxon>Clostridia</taxon>
        <taxon>Eubacteriales</taxon>
        <taxon>Oscillospiraceae</taxon>
        <taxon>Thermoclostridium</taxon>
    </lineage>
</organism>
<dbReference type="SMART" id="SM00471">
    <property type="entry name" value="HDc"/>
    <property type="match status" value="1"/>
</dbReference>
<dbReference type="SUPFAM" id="SSF109604">
    <property type="entry name" value="HD-domain/PDEase-like"/>
    <property type="match status" value="1"/>
</dbReference>
<gene>
    <name evidence="2" type="ORF">CSTERTH_07155</name>
</gene>
<dbReference type="PANTHER" id="PTHR43155">
    <property type="entry name" value="CYCLIC DI-GMP PHOSPHODIESTERASE PA4108-RELATED"/>
    <property type="match status" value="1"/>
</dbReference>
<dbReference type="PANTHER" id="PTHR43155:SF2">
    <property type="entry name" value="CYCLIC DI-GMP PHOSPHODIESTERASE PA4108"/>
    <property type="match status" value="1"/>
</dbReference>
<proteinExistence type="predicted"/>
<evidence type="ECO:0000313" key="2">
    <source>
        <dbReference type="EMBL" id="ANW98816.1"/>
    </source>
</evidence>
<dbReference type="CDD" id="cd00077">
    <property type="entry name" value="HDc"/>
    <property type="match status" value="1"/>
</dbReference>
<dbReference type="InterPro" id="IPR037522">
    <property type="entry name" value="HD_GYP_dom"/>
</dbReference>
<dbReference type="Pfam" id="PF13487">
    <property type="entry name" value="HD_5"/>
    <property type="match status" value="1"/>
</dbReference>
<dbReference type="OrthoDB" id="9804747at2"/>
<dbReference type="Gene3D" id="1.10.3210.10">
    <property type="entry name" value="Hypothetical protein af1432"/>
    <property type="match status" value="1"/>
</dbReference>
<evidence type="ECO:0000313" key="3">
    <source>
        <dbReference type="Proteomes" id="UP000092971"/>
    </source>
</evidence>
<accession>A0A1B1YDH3</accession>
<keyword evidence="2" id="KW-0378">Hydrolase</keyword>
<dbReference type="AlphaFoldDB" id="A0A1B1YDH3"/>
<evidence type="ECO:0000259" key="1">
    <source>
        <dbReference type="PROSITE" id="PS51832"/>
    </source>
</evidence>